<organism evidence="2 3">
    <name type="scientific">Cognatishimia activa</name>
    <dbReference type="NCBI Taxonomy" id="1715691"/>
    <lineage>
        <taxon>Bacteria</taxon>
        <taxon>Pseudomonadati</taxon>
        <taxon>Pseudomonadota</taxon>
        <taxon>Alphaproteobacteria</taxon>
        <taxon>Rhodobacterales</taxon>
        <taxon>Paracoccaceae</taxon>
        <taxon>Cognatishimia</taxon>
    </lineage>
</organism>
<dbReference type="AlphaFoldDB" id="A0A0P1ILS6"/>
<evidence type="ECO:0000259" key="1">
    <source>
        <dbReference type="Pfam" id="PF06568"/>
    </source>
</evidence>
<dbReference type="Proteomes" id="UP000051184">
    <property type="component" value="Unassembled WGS sequence"/>
</dbReference>
<dbReference type="Pfam" id="PF06568">
    <property type="entry name" value="YjiS-like"/>
    <property type="match status" value="1"/>
</dbReference>
<sequence>MASIAIAAPAPFGAVNTLREYSLVSEIFSAFVSWYQKHKTREMLLQLSDEQLEDVGLTRKDLV</sequence>
<evidence type="ECO:0000313" key="2">
    <source>
        <dbReference type="EMBL" id="CUK24561.1"/>
    </source>
</evidence>
<dbReference type="STRING" id="1715691.TA5113_00409"/>
<dbReference type="RefSeq" id="WP_058313562.1">
    <property type="nucleotide sequence ID" value="NZ_CYTO01000004.1"/>
</dbReference>
<name>A0A0P1ILS6_9RHOB</name>
<proteinExistence type="predicted"/>
<dbReference type="OrthoDB" id="8116725at2"/>
<evidence type="ECO:0000313" key="3">
    <source>
        <dbReference type="Proteomes" id="UP000051184"/>
    </source>
</evidence>
<keyword evidence="3" id="KW-1185">Reference proteome</keyword>
<dbReference type="InterPro" id="IPR009506">
    <property type="entry name" value="YjiS-like"/>
</dbReference>
<reference evidence="3" key="1">
    <citation type="submission" date="2015-09" db="EMBL/GenBank/DDBJ databases">
        <authorList>
            <person name="Rodrigo-Torres Lidia"/>
            <person name="Arahal R.David."/>
        </authorList>
    </citation>
    <scope>NUCLEOTIDE SEQUENCE [LARGE SCALE GENOMIC DNA]</scope>
    <source>
        <strain evidence="3">CECT 5114</strain>
    </source>
</reference>
<protein>
    <recommendedName>
        <fullName evidence="1">YjiS-like domain-containing protein</fullName>
    </recommendedName>
</protein>
<dbReference type="EMBL" id="CYUE01000002">
    <property type="protein sequence ID" value="CUK24561.1"/>
    <property type="molecule type" value="Genomic_DNA"/>
</dbReference>
<gene>
    <name evidence="2" type="ORF">TA5114_00346</name>
</gene>
<accession>A0A0P1ILS6</accession>
<feature type="domain" description="YjiS-like" evidence="1">
    <location>
        <begin position="28"/>
        <end position="62"/>
    </location>
</feature>